<reference evidence="2" key="2">
    <citation type="submission" date="2015-09" db="EMBL/GenBank/DDBJ databases">
        <title>Draft genome sequence of a multidrug-resistant Chryseobacterium indologenes isolate from Malaysia.</title>
        <authorList>
            <person name="Yu C.Y."/>
            <person name="Ang G.Y."/>
            <person name="Chan K.-G."/>
        </authorList>
    </citation>
    <scope>NUCLEOTIDE SEQUENCE [LARGE SCALE GENOMIC DNA]</scope>
    <source>
        <strain evidence="2">CI_885</strain>
    </source>
</reference>
<dbReference type="PATRIC" id="fig|253.9.peg.2781"/>
<name>A0A0N0ZUD0_CHRID</name>
<proteinExistence type="predicted"/>
<organism evidence="1 2">
    <name type="scientific">Chryseobacterium indologenes</name>
    <name type="common">Flavobacterium indologenes</name>
    <dbReference type="NCBI Taxonomy" id="253"/>
    <lineage>
        <taxon>Bacteria</taxon>
        <taxon>Pseudomonadati</taxon>
        <taxon>Bacteroidota</taxon>
        <taxon>Flavobacteriia</taxon>
        <taxon>Flavobacteriales</taxon>
        <taxon>Weeksellaceae</taxon>
        <taxon>Chryseobacterium group</taxon>
        <taxon>Chryseobacterium</taxon>
    </lineage>
</organism>
<dbReference type="Proteomes" id="UP000037953">
    <property type="component" value="Unassembled WGS sequence"/>
</dbReference>
<dbReference type="OrthoDB" id="1274322at2"/>
<evidence type="ECO:0000313" key="2">
    <source>
        <dbReference type="Proteomes" id="UP000037953"/>
    </source>
</evidence>
<protein>
    <submittedName>
        <fullName evidence="1">Uncharacterized protein</fullName>
    </submittedName>
</protein>
<reference evidence="1 2" key="1">
    <citation type="journal article" date="2015" name="Genom Data">
        <title>Draft genome sequence of a multidrug-resistant Chryseobacterium indologenes isolate from Malaysia.</title>
        <authorList>
            <person name="Yu C.Y."/>
            <person name="Ang G.Y."/>
            <person name="Cheng H.J."/>
            <person name="Cheong Y.M."/>
            <person name="Yin W.F."/>
            <person name="Chan K.G."/>
        </authorList>
    </citation>
    <scope>NUCLEOTIDE SEQUENCE [LARGE SCALE GENOMIC DNA]</scope>
    <source>
        <strain evidence="1 2">CI_885</strain>
    </source>
</reference>
<gene>
    <name evidence="1" type="ORF">AOB46_21810</name>
</gene>
<sequence>MSNFIELNENKVYPKGNAKIFQNDSGSIAVSELNETTDGVIINTNGKSRFELTFEPEQLDQQSFGATMNILDKYNRVKTVAQWAHRPRIDNVPACLVANSLLEGKEIIVQFYKDGQEVHRYSVENPCDSQDTNWIQLAIYVLVSVGAAVASAVDYKKTTTTTTGPDGKTTTTVTTTKSFGNAGSAQKSMANSNAGYVDFDHIYITSSKSFDSTVYDELDGPISEVILNGNFGNMELKSISNEF</sequence>
<dbReference type="EMBL" id="LJOD01000025">
    <property type="protein sequence ID" value="KPE49085.1"/>
    <property type="molecule type" value="Genomic_DNA"/>
</dbReference>
<comment type="caution">
    <text evidence="1">The sequence shown here is derived from an EMBL/GenBank/DDBJ whole genome shotgun (WGS) entry which is preliminary data.</text>
</comment>
<accession>A0A0N0ZUD0</accession>
<evidence type="ECO:0000313" key="1">
    <source>
        <dbReference type="EMBL" id="KPE49085.1"/>
    </source>
</evidence>
<dbReference type="AlphaFoldDB" id="A0A0N0ZUD0"/>
<dbReference type="RefSeq" id="WP_062703381.1">
    <property type="nucleotide sequence ID" value="NZ_LJOD01000025.1"/>
</dbReference>